<dbReference type="SMART" id="SM00856">
    <property type="entry name" value="PMEI"/>
    <property type="match status" value="1"/>
</dbReference>
<evidence type="ECO:0000256" key="3">
    <source>
        <dbReference type="ARBA" id="ARBA00006027"/>
    </source>
</evidence>
<dbReference type="InterPro" id="IPR000070">
    <property type="entry name" value="Pectinesterase_cat"/>
</dbReference>
<dbReference type="EMBL" id="JAWXYG010000013">
    <property type="protein sequence ID" value="KAK4256346.1"/>
    <property type="molecule type" value="Genomic_DNA"/>
</dbReference>
<dbReference type="GO" id="GO:0030599">
    <property type="term" value="F:pectinesterase activity"/>
    <property type="evidence" value="ECO:0007669"/>
    <property type="project" value="InterPro"/>
</dbReference>
<keyword evidence="5" id="KW-0134">Cell wall</keyword>
<proteinExistence type="inferred from homology"/>
<keyword evidence="6" id="KW-0378">Hydrolase</keyword>
<accession>A0AAE1MDX1</accession>
<evidence type="ECO:0000313" key="11">
    <source>
        <dbReference type="Proteomes" id="UP001293593"/>
    </source>
</evidence>
<name>A0AAE1MDX1_9FABA</name>
<dbReference type="Pfam" id="PF01095">
    <property type="entry name" value="Pectinesterase"/>
    <property type="match status" value="1"/>
</dbReference>
<evidence type="ECO:0000256" key="5">
    <source>
        <dbReference type="ARBA" id="ARBA00022512"/>
    </source>
</evidence>
<evidence type="ECO:0000256" key="1">
    <source>
        <dbReference type="ARBA" id="ARBA00004191"/>
    </source>
</evidence>
<comment type="similarity">
    <text evidence="3">In the N-terminal section; belongs to the PMEI family.</text>
</comment>
<dbReference type="Gene3D" id="2.160.20.10">
    <property type="entry name" value="Single-stranded right-handed beta-helix, Pectin lyase-like"/>
    <property type="match status" value="1"/>
</dbReference>
<evidence type="ECO:0000259" key="9">
    <source>
        <dbReference type="SMART" id="SM00856"/>
    </source>
</evidence>
<dbReference type="AlphaFoldDB" id="A0AAE1MDX1"/>
<organism evidence="10 11">
    <name type="scientific">Acacia crassicarpa</name>
    <name type="common">northern wattle</name>
    <dbReference type="NCBI Taxonomy" id="499986"/>
    <lineage>
        <taxon>Eukaryota</taxon>
        <taxon>Viridiplantae</taxon>
        <taxon>Streptophyta</taxon>
        <taxon>Embryophyta</taxon>
        <taxon>Tracheophyta</taxon>
        <taxon>Spermatophyta</taxon>
        <taxon>Magnoliopsida</taxon>
        <taxon>eudicotyledons</taxon>
        <taxon>Gunneridae</taxon>
        <taxon>Pentapetalae</taxon>
        <taxon>rosids</taxon>
        <taxon>fabids</taxon>
        <taxon>Fabales</taxon>
        <taxon>Fabaceae</taxon>
        <taxon>Caesalpinioideae</taxon>
        <taxon>mimosoid clade</taxon>
        <taxon>Acacieae</taxon>
        <taxon>Acacia</taxon>
    </lineage>
</organism>
<comment type="caution">
    <text evidence="10">The sequence shown here is derived from an EMBL/GenBank/DDBJ whole genome shotgun (WGS) entry which is preliminary data.</text>
</comment>
<dbReference type="NCBIfam" id="TIGR01614">
    <property type="entry name" value="PME_inhib"/>
    <property type="match status" value="1"/>
</dbReference>
<keyword evidence="11" id="KW-1185">Reference proteome</keyword>
<dbReference type="SUPFAM" id="SSF51126">
    <property type="entry name" value="Pectin lyase-like"/>
    <property type="match status" value="1"/>
</dbReference>
<dbReference type="GO" id="GO:0004857">
    <property type="term" value="F:enzyme inhibitor activity"/>
    <property type="evidence" value="ECO:0007669"/>
    <property type="project" value="InterPro"/>
</dbReference>
<dbReference type="SUPFAM" id="SSF101148">
    <property type="entry name" value="Plant invertase/pectin methylesterase inhibitor"/>
    <property type="match status" value="1"/>
</dbReference>
<dbReference type="InterPro" id="IPR012334">
    <property type="entry name" value="Pectin_lyas_fold"/>
</dbReference>
<sequence>MASIIVNLLFSLTLFSSLLSISSSSSSSSSSSIDFWCNQTPHPKPCKYHMKHSHHRFRPSHPSEFSKMLVQLALDQAQTMHKEAQEYGSECVTKMQKCVFIDCLKLYDNTIFHLNRTLHGLHTISCSLSDAQTWLSTSLTNIETCRSVALQIGVREFPSQNNVSYNVRKMISNVLAVNGKFLMQENYTEEETKAHEFPSWFSRHDRRLLSSRRSSVKANLVVAQDGTGHFKTVQAAIDVASRRKVKTRFVIRVKKGIYEENIEVDKDNENLMIMGDGTSVTIITGSKSVKDGITPASSATAGIDGANFIARDITFRNTAGAEKGQAVALRSASDLSVFYRCSIEGYQDTLMAHAQRQFYRDCRIFGSVDFIWGNAAVVIQNCRILVRKPLQGQANMITAQGRGDPFQNTGISIINSQIRAAPDFRPVYHSYETYLGRPWQQYARVVVMKTYIEGLVNPLGWSSWGDSNFAQDTCYFGEYMNYGAGSSTKSRVQWPGFHVITNPNEASQFSVASLLAGHTWLPRTGVPFTIGV</sequence>
<dbReference type="GO" id="GO:0042545">
    <property type="term" value="P:cell wall modification"/>
    <property type="evidence" value="ECO:0007669"/>
    <property type="project" value="InterPro"/>
</dbReference>
<dbReference type="PANTHER" id="PTHR31707">
    <property type="entry name" value="PECTINESTERASE"/>
    <property type="match status" value="1"/>
</dbReference>
<evidence type="ECO:0000256" key="2">
    <source>
        <dbReference type="ARBA" id="ARBA00005184"/>
    </source>
</evidence>
<evidence type="ECO:0000256" key="6">
    <source>
        <dbReference type="ARBA" id="ARBA00022801"/>
    </source>
</evidence>
<feature type="chain" id="PRO_5042189792" description="Pectinesterase inhibitor domain-containing protein" evidence="8">
    <location>
        <begin position="25"/>
        <end position="532"/>
    </location>
</feature>
<dbReference type="FunFam" id="2.160.20.10:FF:000001">
    <property type="entry name" value="Pectinesterase"/>
    <property type="match status" value="1"/>
</dbReference>
<comment type="pathway">
    <text evidence="2">Glycan metabolism; pectin degradation; 2-dehydro-3-deoxy-D-gluconate from pectin: step 1/5.</text>
</comment>
<dbReference type="InterPro" id="IPR011050">
    <property type="entry name" value="Pectin_lyase_fold/virulence"/>
</dbReference>
<feature type="domain" description="Pectinesterase inhibitor" evidence="9">
    <location>
        <begin position="28"/>
        <end position="177"/>
    </location>
</feature>
<dbReference type="Proteomes" id="UP001293593">
    <property type="component" value="Unassembled WGS sequence"/>
</dbReference>
<gene>
    <name evidence="10" type="ORF">QN277_009225</name>
</gene>
<evidence type="ECO:0000256" key="8">
    <source>
        <dbReference type="SAM" id="SignalP"/>
    </source>
</evidence>
<evidence type="ECO:0000256" key="7">
    <source>
        <dbReference type="ARBA" id="ARBA00023085"/>
    </source>
</evidence>
<keyword evidence="7" id="KW-0063">Aspartyl esterase</keyword>
<keyword evidence="5" id="KW-0964">Secreted</keyword>
<dbReference type="Gene3D" id="1.20.140.40">
    <property type="entry name" value="Invertase/pectin methylesterase inhibitor family protein"/>
    <property type="match status" value="1"/>
</dbReference>
<reference evidence="10" key="1">
    <citation type="submission" date="2023-10" db="EMBL/GenBank/DDBJ databases">
        <title>Chromosome-level genome of the transformable northern wattle, Acacia crassicarpa.</title>
        <authorList>
            <person name="Massaro I."/>
            <person name="Sinha N.R."/>
            <person name="Poethig S."/>
            <person name="Leichty A.R."/>
        </authorList>
    </citation>
    <scope>NUCLEOTIDE SEQUENCE</scope>
    <source>
        <strain evidence="10">Acra3RX</strain>
        <tissue evidence="10">Leaf</tissue>
    </source>
</reference>
<dbReference type="Pfam" id="PF04043">
    <property type="entry name" value="PMEI"/>
    <property type="match status" value="1"/>
</dbReference>
<feature type="signal peptide" evidence="8">
    <location>
        <begin position="1"/>
        <end position="24"/>
    </location>
</feature>
<dbReference type="InterPro" id="IPR006501">
    <property type="entry name" value="Pectinesterase_inhib_dom"/>
</dbReference>
<evidence type="ECO:0000313" key="10">
    <source>
        <dbReference type="EMBL" id="KAK4256346.1"/>
    </source>
</evidence>
<comment type="subcellular location">
    <subcellularLocation>
        <location evidence="1">Secreted</location>
        <location evidence="1">Cell wall</location>
    </subcellularLocation>
</comment>
<dbReference type="InterPro" id="IPR035513">
    <property type="entry name" value="Invertase/methylesterase_inhib"/>
</dbReference>
<evidence type="ECO:0000256" key="4">
    <source>
        <dbReference type="ARBA" id="ARBA00007786"/>
    </source>
</evidence>
<dbReference type="CDD" id="cd15798">
    <property type="entry name" value="PMEI-like_3"/>
    <property type="match status" value="1"/>
</dbReference>
<protein>
    <recommendedName>
        <fullName evidence="9">Pectinesterase inhibitor domain-containing protein</fullName>
    </recommendedName>
</protein>
<comment type="similarity">
    <text evidence="4">In the C-terminal section; belongs to the pectinesterase family.</text>
</comment>
<keyword evidence="8" id="KW-0732">Signal</keyword>